<evidence type="ECO:0000259" key="14">
    <source>
        <dbReference type="PROSITE" id="PS51061"/>
    </source>
</evidence>
<evidence type="ECO:0000256" key="3">
    <source>
        <dbReference type="ARBA" id="ARBA00022723"/>
    </source>
</evidence>
<dbReference type="InterPro" id="IPR000967">
    <property type="entry name" value="Znf_NFX1"/>
</dbReference>
<keyword evidence="16" id="KW-1185">Reference proteome</keyword>
<organism evidence="15 16">
    <name type="scientific">Leptosia nina</name>
    <dbReference type="NCBI Taxonomy" id="320188"/>
    <lineage>
        <taxon>Eukaryota</taxon>
        <taxon>Metazoa</taxon>
        <taxon>Ecdysozoa</taxon>
        <taxon>Arthropoda</taxon>
        <taxon>Hexapoda</taxon>
        <taxon>Insecta</taxon>
        <taxon>Pterygota</taxon>
        <taxon>Neoptera</taxon>
        <taxon>Endopterygota</taxon>
        <taxon>Lepidoptera</taxon>
        <taxon>Glossata</taxon>
        <taxon>Ditrysia</taxon>
        <taxon>Papilionoidea</taxon>
        <taxon>Pieridae</taxon>
        <taxon>Pierinae</taxon>
        <taxon>Leptosia</taxon>
    </lineage>
</organism>
<dbReference type="PROSITE" id="PS50016">
    <property type="entry name" value="ZF_PHD_2"/>
    <property type="match status" value="1"/>
</dbReference>
<name>A0AAV1JES0_9NEOP</name>
<keyword evidence="6" id="KW-0862">Zinc</keyword>
<evidence type="ECO:0000256" key="6">
    <source>
        <dbReference type="ARBA" id="ARBA00022833"/>
    </source>
</evidence>
<protein>
    <recommendedName>
        <fullName evidence="17">Shuttle craft</fullName>
    </recommendedName>
</protein>
<evidence type="ECO:0000256" key="7">
    <source>
        <dbReference type="ARBA" id="ARBA00023015"/>
    </source>
</evidence>
<reference evidence="15 16" key="1">
    <citation type="submission" date="2023-11" db="EMBL/GenBank/DDBJ databases">
        <authorList>
            <person name="Okamura Y."/>
        </authorList>
    </citation>
    <scope>NUCLEOTIDE SEQUENCE [LARGE SCALE GENOMIC DNA]</scope>
</reference>
<dbReference type="InterPro" id="IPR034076">
    <property type="entry name" value="R3H_NF-X1"/>
</dbReference>
<evidence type="ECO:0000313" key="16">
    <source>
        <dbReference type="Proteomes" id="UP001497472"/>
    </source>
</evidence>
<evidence type="ECO:0000259" key="12">
    <source>
        <dbReference type="PROSITE" id="PS50016"/>
    </source>
</evidence>
<keyword evidence="5 10" id="KW-0863">Zinc-finger</keyword>
<feature type="domain" description="RING-type" evidence="13">
    <location>
        <begin position="383"/>
        <end position="430"/>
    </location>
</feature>
<dbReference type="Gene3D" id="3.30.1370.50">
    <property type="entry name" value="R3H-like domain"/>
    <property type="match status" value="1"/>
</dbReference>
<dbReference type="PANTHER" id="PTHR12360">
    <property type="entry name" value="NUCLEAR TRANSCRIPTION FACTOR, X-BOX BINDING 1 NFX1"/>
    <property type="match status" value="1"/>
</dbReference>
<evidence type="ECO:0000256" key="8">
    <source>
        <dbReference type="ARBA" id="ARBA00023163"/>
    </source>
</evidence>
<dbReference type="SUPFAM" id="SSF82708">
    <property type="entry name" value="R3H domain"/>
    <property type="match status" value="1"/>
</dbReference>
<keyword evidence="4" id="KW-0677">Repeat</keyword>
<dbReference type="AlphaFoldDB" id="A0AAV1JES0"/>
<dbReference type="GO" id="GO:0000122">
    <property type="term" value="P:negative regulation of transcription by RNA polymerase II"/>
    <property type="evidence" value="ECO:0007669"/>
    <property type="project" value="TreeGrafter"/>
</dbReference>
<evidence type="ECO:0000256" key="2">
    <source>
        <dbReference type="ARBA" id="ARBA00007269"/>
    </source>
</evidence>
<dbReference type="GO" id="GO:0008270">
    <property type="term" value="F:zinc ion binding"/>
    <property type="evidence" value="ECO:0007669"/>
    <property type="project" value="UniProtKB-KW"/>
</dbReference>
<dbReference type="InterPro" id="IPR001374">
    <property type="entry name" value="R3H_dom"/>
</dbReference>
<dbReference type="CDD" id="cd02643">
    <property type="entry name" value="R3H_NF-X1"/>
    <property type="match status" value="1"/>
</dbReference>
<evidence type="ECO:0000313" key="15">
    <source>
        <dbReference type="EMBL" id="CAK1547003.1"/>
    </source>
</evidence>
<feature type="compositionally biased region" description="Low complexity" evidence="11">
    <location>
        <begin position="277"/>
        <end position="291"/>
    </location>
</feature>
<feature type="compositionally biased region" description="Low complexity" evidence="11">
    <location>
        <begin position="1099"/>
        <end position="1119"/>
    </location>
</feature>
<dbReference type="Pfam" id="PF01422">
    <property type="entry name" value="zf-NF-X1"/>
    <property type="match status" value="8"/>
</dbReference>
<dbReference type="SMART" id="SM00393">
    <property type="entry name" value="R3H"/>
    <property type="match status" value="1"/>
</dbReference>
<feature type="domain" description="PHD-type" evidence="12">
    <location>
        <begin position="380"/>
        <end position="432"/>
    </location>
</feature>
<dbReference type="Proteomes" id="UP001497472">
    <property type="component" value="Unassembled WGS sequence"/>
</dbReference>
<dbReference type="EMBL" id="CAVLEF010000009">
    <property type="protein sequence ID" value="CAK1547003.1"/>
    <property type="molecule type" value="Genomic_DNA"/>
</dbReference>
<dbReference type="InterPro" id="IPR034078">
    <property type="entry name" value="NFX1_fam"/>
</dbReference>
<keyword evidence="7" id="KW-0805">Transcription regulation</keyword>
<evidence type="ECO:0000256" key="4">
    <source>
        <dbReference type="ARBA" id="ARBA00022737"/>
    </source>
</evidence>
<feature type="compositionally biased region" description="Basic and acidic residues" evidence="11">
    <location>
        <begin position="207"/>
        <end position="222"/>
    </location>
</feature>
<dbReference type="PROSITE" id="PS50089">
    <property type="entry name" value="ZF_RING_2"/>
    <property type="match status" value="1"/>
</dbReference>
<dbReference type="GO" id="GO:0000977">
    <property type="term" value="F:RNA polymerase II transcription regulatory region sequence-specific DNA binding"/>
    <property type="evidence" value="ECO:0007669"/>
    <property type="project" value="TreeGrafter"/>
</dbReference>
<dbReference type="GO" id="GO:0000981">
    <property type="term" value="F:DNA-binding transcription factor activity, RNA polymerase II-specific"/>
    <property type="evidence" value="ECO:0007669"/>
    <property type="project" value="TreeGrafter"/>
</dbReference>
<dbReference type="PROSITE" id="PS00018">
    <property type="entry name" value="EF_HAND_1"/>
    <property type="match status" value="1"/>
</dbReference>
<keyword evidence="8" id="KW-0804">Transcription</keyword>
<dbReference type="SUPFAM" id="SSF57850">
    <property type="entry name" value="RING/U-box"/>
    <property type="match status" value="1"/>
</dbReference>
<comment type="similarity">
    <text evidence="2">Belongs to the NFX1 family.</text>
</comment>
<dbReference type="SMART" id="SM00438">
    <property type="entry name" value="ZnF_NFX"/>
    <property type="match status" value="9"/>
</dbReference>
<dbReference type="CDD" id="cd06008">
    <property type="entry name" value="NF-X1-zinc-finger"/>
    <property type="match status" value="8"/>
</dbReference>
<accession>A0AAV1JES0</accession>
<comment type="subcellular location">
    <subcellularLocation>
        <location evidence="1">Nucleus</location>
    </subcellularLocation>
</comment>
<feature type="compositionally biased region" description="Basic and acidic residues" evidence="11">
    <location>
        <begin position="292"/>
        <end position="307"/>
    </location>
</feature>
<evidence type="ECO:0000259" key="13">
    <source>
        <dbReference type="PROSITE" id="PS50089"/>
    </source>
</evidence>
<keyword evidence="9" id="KW-0539">Nucleus</keyword>
<evidence type="ECO:0000256" key="9">
    <source>
        <dbReference type="ARBA" id="ARBA00023242"/>
    </source>
</evidence>
<feature type="compositionally biased region" description="Basic and acidic residues" evidence="11">
    <location>
        <begin position="178"/>
        <end position="188"/>
    </location>
</feature>
<feature type="compositionally biased region" description="Polar residues" evidence="11">
    <location>
        <begin position="1125"/>
        <end position="1143"/>
    </location>
</feature>
<evidence type="ECO:0000256" key="11">
    <source>
        <dbReference type="SAM" id="MobiDB-lite"/>
    </source>
</evidence>
<feature type="region of interest" description="Disordered" evidence="11">
    <location>
        <begin position="1099"/>
        <end position="1168"/>
    </location>
</feature>
<feature type="compositionally biased region" description="Polar residues" evidence="11">
    <location>
        <begin position="223"/>
        <end position="242"/>
    </location>
</feature>
<feature type="compositionally biased region" description="Polar residues" evidence="11">
    <location>
        <begin position="164"/>
        <end position="177"/>
    </location>
</feature>
<dbReference type="GO" id="GO:0005634">
    <property type="term" value="C:nucleus"/>
    <property type="evidence" value="ECO:0007669"/>
    <property type="project" value="UniProtKB-SubCell"/>
</dbReference>
<evidence type="ECO:0000256" key="5">
    <source>
        <dbReference type="ARBA" id="ARBA00022771"/>
    </source>
</evidence>
<dbReference type="PROSITE" id="PS51061">
    <property type="entry name" value="R3H"/>
    <property type="match status" value="1"/>
</dbReference>
<evidence type="ECO:0000256" key="1">
    <source>
        <dbReference type="ARBA" id="ARBA00004123"/>
    </source>
</evidence>
<feature type="compositionally biased region" description="Low complexity" evidence="11">
    <location>
        <begin position="243"/>
        <end position="262"/>
    </location>
</feature>
<keyword evidence="3" id="KW-0479">Metal-binding</keyword>
<feature type="compositionally biased region" description="Polar residues" evidence="11">
    <location>
        <begin position="106"/>
        <end position="142"/>
    </location>
</feature>
<feature type="compositionally biased region" description="Polar residues" evidence="11">
    <location>
        <begin position="189"/>
        <end position="206"/>
    </location>
</feature>
<dbReference type="InterPro" id="IPR018247">
    <property type="entry name" value="EF_Hand_1_Ca_BS"/>
</dbReference>
<evidence type="ECO:0000256" key="10">
    <source>
        <dbReference type="PROSITE-ProRule" id="PRU00175"/>
    </source>
</evidence>
<dbReference type="InterPro" id="IPR036867">
    <property type="entry name" value="R3H_dom_sf"/>
</dbReference>
<comment type="caution">
    <text evidence="15">The sequence shown here is derived from an EMBL/GenBank/DDBJ whole genome shotgun (WGS) entry which is preliminary data.</text>
</comment>
<proteinExistence type="inferred from homology"/>
<gene>
    <name evidence="15" type="ORF">LNINA_LOCUS6506</name>
</gene>
<dbReference type="PANTHER" id="PTHR12360:SF12">
    <property type="entry name" value="TRANSCRIPTIONAL REPRESSOR NF-X1"/>
    <property type="match status" value="1"/>
</dbReference>
<feature type="region of interest" description="Disordered" evidence="11">
    <location>
        <begin position="106"/>
        <end position="324"/>
    </location>
</feature>
<dbReference type="Pfam" id="PF01424">
    <property type="entry name" value="R3H"/>
    <property type="match status" value="1"/>
</dbReference>
<evidence type="ECO:0008006" key="17">
    <source>
        <dbReference type="Google" id="ProtNLM"/>
    </source>
</evidence>
<dbReference type="InterPro" id="IPR001841">
    <property type="entry name" value="Znf_RING"/>
</dbReference>
<feature type="domain" description="R3H" evidence="14">
    <location>
        <begin position="999"/>
        <end position="1067"/>
    </location>
</feature>
<sequence>MSQWNNTYAYNNQYQQPNNWNTNPNGQYMNQTYYNRQIDPSGNQYVSFNEFISQMQSGVPTASTAQYNNQYQDYSPSQYNSDNYQNIPVEQNTQATYEYANTNYSNSESYQMNDQAQSLGQGRNRYTSTNDMVSKSKLTPTATEFVPKSSAPKNVPATVIKPQNVENSVNDQSTSRPSDSRNWRDRPHSSGQSLHQANGSENGTNNRGHESNPRYERNRKNDSQNYNAYHSKAESSSQYQETGRNGENNVNSRRNKNDNTNGESNRYENQKDGGQGKSNSKGKSSTFYSSSKPKDSQDVRNGREGSGRQRWAGTQRLRASERNSCEDEHYANSYLQYREERGKYVPSPIRSKKQVNNSNAGANKEMTQRERLIEQLDKGTLECLVCCERVKQIDPVWYCSNCFHVMHLRCIRKWAVSSMVEGKWRCPACQNTSQDIPTEYRCMCGAVRNPDYQRGANNAHTCGKSCKRSRNCPHPCTLLCHPGPCPPCQATITKKCGCGAESRSVICSSKLPQECSRQCGRKLNCSVHKCARDCHEGPCDSCEQIVEQVCHCPAAKTRSIPCTAESGDVLSWSCGAACARVLSCGAHVCRDACHAPPCAPCPLRVENVPTCPCGNTKLKQGERKTCSDPVPLCDNICAKPLSCGPENDRHFCMQKCHQGSCPMCPDSTLLQCRCGHSTIEVPCKDLLETGSTVMCQRKCNKKLSCGRHRCRTVCCAAQSHRCAVVCGRTLSCQLHRCEDFCHTGHCAPCPRLGFEELRCECGLEVILPPIRCGAKPPPCNAPCRRERPCGHPPHHSCHSGDCPPCVVLTTKTCYGKHEERKTIPCSQEEFSCGLPCGKPLSCGKHTCIKTCHKGPCDTDKCNQPCNEKRNSCGHPCAAPCHANNVGNCPSNGACKRAVTATCPCGRRKAERACCDNSRDYARILNALAATKIQEGGSVDLSDAQRPSAMLKTLECDDECRQEARSRQLALALQIRNPDVSAKLAPRYSDTLRAMAAREPAFAQQIHDKLTDLVQLAKKSKQKTRAHSFPSMNRQKRQFIHEMCEHFGCESVAYDAEPNRNVVATADKEKSWLPAMSVLEVLAREAGKRRVPGPILRSAAHSATSAPAPLPAASTTSTKSFGGWATLTSTNAWASRSQPSTSTPVAAKTTAIKPEPRPKIDYFDNPPES</sequence>
<dbReference type="InterPro" id="IPR019787">
    <property type="entry name" value="Znf_PHD-finger"/>
</dbReference>